<dbReference type="InterPro" id="IPR058531">
    <property type="entry name" value="Baseplate_J_M"/>
</dbReference>
<dbReference type="RefSeq" id="WP_117450489.1">
    <property type="nucleotide sequence ID" value="NZ_CABJDD010000002.1"/>
</dbReference>
<feature type="domain" description="Baseplate J-like C-terminal" evidence="3">
    <location>
        <begin position="249"/>
        <end position="333"/>
    </location>
</feature>
<dbReference type="Pfam" id="PF26079">
    <property type="entry name" value="Baseplate_J_C"/>
    <property type="match status" value="1"/>
</dbReference>
<dbReference type="PANTHER" id="PTHR37829">
    <property type="entry name" value="PHAGE-LIKE ELEMENT PBSX PROTEIN XKDT"/>
    <property type="match status" value="1"/>
</dbReference>
<evidence type="ECO:0000313" key="5">
    <source>
        <dbReference type="Proteomes" id="UP000708338"/>
    </source>
</evidence>
<comment type="caution">
    <text evidence="4">The sequence shown here is derived from an EMBL/GenBank/DDBJ whole genome shotgun (WGS) entry which is preliminary data.</text>
</comment>
<gene>
    <name evidence="4" type="ORF">GPL26_20700</name>
</gene>
<proteinExistence type="inferred from homology"/>
<feature type="domain" description="Baseplate J-like central" evidence="2">
    <location>
        <begin position="173"/>
        <end position="242"/>
    </location>
</feature>
<protein>
    <submittedName>
        <fullName evidence="4">Baseplate J protein</fullName>
    </submittedName>
</protein>
<evidence type="ECO:0000313" key="4">
    <source>
        <dbReference type="EMBL" id="MBT9812043.1"/>
    </source>
</evidence>
<comment type="similarity">
    <text evidence="1">Belongs to the Mu gp47/PBSX XkdT family.</text>
</comment>
<dbReference type="PANTHER" id="PTHR37829:SF3">
    <property type="entry name" value="PROTEIN JAYE-RELATED"/>
    <property type="match status" value="1"/>
</dbReference>
<evidence type="ECO:0000259" key="3">
    <source>
        <dbReference type="Pfam" id="PF26079"/>
    </source>
</evidence>
<evidence type="ECO:0000256" key="1">
    <source>
        <dbReference type="ARBA" id="ARBA00038087"/>
    </source>
</evidence>
<dbReference type="EMBL" id="WQPS01000043">
    <property type="protein sequence ID" value="MBT9812043.1"/>
    <property type="molecule type" value="Genomic_DNA"/>
</dbReference>
<sequence>MSSAYEEILQEMLSRVPSDVEKREGSIIYDALAPCAYFIAQMEFQLENFTDLVLPDTAIAEYLDRAAAAYGLVRKEATKAVRKIETTAFVDIGTRWGINGLTYTITRRLGDTMYEAECDTAGEEGNRFTGLMQPISNVAGITANLTDIVSAGADEESDDAFRERFYVRVRLPATSGNADHYLAWALEVPGTGAAKVFPLDSGPGSVTVLVLDSNKEISASLPNDVAAYIETVRPIGATVTVASPEALLINITADITLDGTQTLSEVEDAYGDAVDTFLKDAAFNTYRISYAKLGSLLLDTPGVEDFEDFQVNSSIGNVAVGGKQVAVRGTIELTEVSTLGTD</sequence>
<dbReference type="InterPro" id="IPR052399">
    <property type="entry name" value="Phage_Baseplate_Assmbl_Protein"/>
</dbReference>
<dbReference type="Proteomes" id="UP000708338">
    <property type="component" value="Unassembled WGS sequence"/>
</dbReference>
<dbReference type="InterPro" id="IPR058530">
    <property type="entry name" value="Baseplate_J-like_C"/>
</dbReference>
<dbReference type="AlphaFoldDB" id="A0AA41FIC8"/>
<name>A0AA41FIC8_9FIRM</name>
<reference evidence="4" key="1">
    <citation type="journal article" date="2021" name="Gut Microbes">
        <title>A synthetic consortium of 100 gut commensals modulates the composition and function in a colon model of the microbiome of elderly subjects.</title>
        <authorList>
            <person name="Perez M."/>
            <person name="Ntemiri A."/>
            <person name="Tan H."/>
            <person name="Harris H.M.B."/>
            <person name="Roager H.M."/>
            <person name="Ribiere C."/>
            <person name="O'Toole P.W."/>
        </authorList>
    </citation>
    <scope>NUCLEOTIDE SEQUENCE</scope>
    <source>
        <strain evidence="4">MCC335</strain>
    </source>
</reference>
<evidence type="ECO:0000259" key="2">
    <source>
        <dbReference type="Pfam" id="PF26078"/>
    </source>
</evidence>
<dbReference type="Pfam" id="PF26078">
    <property type="entry name" value="Baseplate_J_M"/>
    <property type="match status" value="1"/>
</dbReference>
<accession>A0AA41FIC8</accession>
<organism evidence="4 5">
    <name type="scientific">Enterocloster citroniae</name>
    <dbReference type="NCBI Taxonomy" id="358743"/>
    <lineage>
        <taxon>Bacteria</taxon>
        <taxon>Bacillati</taxon>
        <taxon>Bacillota</taxon>
        <taxon>Clostridia</taxon>
        <taxon>Lachnospirales</taxon>
        <taxon>Lachnospiraceae</taxon>
        <taxon>Enterocloster</taxon>
    </lineage>
</organism>